<dbReference type="EMBL" id="JAPHAV010000010">
    <property type="protein sequence ID" value="MCX2698338.1"/>
    <property type="molecule type" value="Genomic_DNA"/>
</dbReference>
<evidence type="ECO:0000313" key="1">
    <source>
        <dbReference type="EMBL" id="MCX2698338.1"/>
    </source>
</evidence>
<dbReference type="PANTHER" id="PTHR48100">
    <property type="entry name" value="BROAD-SPECIFICITY PHOSPHATASE YOR283W-RELATED"/>
    <property type="match status" value="1"/>
</dbReference>
<protein>
    <submittedName>
        <fullName evidence="1">Histidine phosphatase family protein</fullName>
    </submittedName>
</protein>
<dbReference type="InterPro" id="IPR013078">
    <property type="entry name" value="His_Pase_superF_clade-1"/>
</dbReference>
<dbReference type="CDD" id="cd07067">
    <property type="entry name" value="HP_PGM_like"/>
    <property type="match status" value="1"/>
</dbReference>
<gene>
    <name evidence="1" type="ORF">OPR82_16480</name>
</gene>
<comment type="caution">
    <text evidence="1">The sequence shown here is derived from an EMBL/GenBank/DDBJ whole genome shotgun (WGS) entry which is preliminary data.</text>
</comment>
<dbReference type="RefSeq" id="WP_265986064.1">
    <property type="nucleotide sequence ID" value="NZ_JAPHAV010000010.1"/>
</dbReference>
<dbReference type="Pfam" id="PF00300">
    <property type="entry name" value="His_Phos_1"/>
    <property type="match status" value="1"/>
</dbReference>
<organism evidence="1 2">
    <name type="scientific">Ochrobactrum chromiisoli</name>
    <dbReference type="NCBI Taxonomy" id="2993941"/>
    <lineage>
        <taxon>Bacteria</taxon>
        <taxon>Pseudomonadati</taxon>
        <taxon>Pseudomonadota</taxon>
        <taxon>Alphaproteobacteria</taxon>
        <taxon>Hyphomicrobiales</taxon>
        <taxon>Brucellaceae</taxon>
        <taxon>Brucella/Ochrobactrum group</taxon>
        <taxon>Ochrobactrum</taxon>
    </lineage>
</organism>
<dbReference type="SMART" id="SM00855">
    <property type="entry name" value="PGAM"/>
    <property type="match status" value="1"/>
</dbReference>
<dbReference type="InterPro" id="IPR029033">
    <property type="entry name" value="His_PPase_superfam"/>
</dbReference>
<proteinExistence type="predicted"/>
<accession>A0ABT3QRU7</accession>
<sequence>MVAVKEIFVVTHTEAAHHLTNKVGGWYDSDLTHLGSREADVLAERLAVMIGPGEVEIYSSDLRRASQTAAAIARRIGQTVQETSALREINYGVAGGKPQDWLDSRYIPAPDDNRLDHDCGIEGAETRRDVARRVFPFVDDVVGRPCQTQIIVTHGFTLSMVVAAWMRIPIDAAGFVSFPVKSGSITRLRQDDFFRNRAVISVGDVTHFSEI</sequence>
<dbReference type="SUPFAM" id="SSF53254">
    <property type="entry name" value="Phosphoglycerate mutase-like"/>
    <property type="match status" value="1"/>
</dbReference>
<dbReference type="PIRSF" id="PIRSF000709">
    <property type="entry name" value="6PFK_2-Ptase"/>
    <property type="match status" value="1"/>
</dbReference>
<dbReference type="PANTHER" id="PTHR48100:SF1">
    <property type="entry name" value="HISTIDINE PHOSPHATASE FAMILY PROTEIN-RELATED"/>
    <property type="match status" value="1"/>
</dbReference>
<dbReference type="InterPro" id="IPR050275">
    <property type="entry name" value="PGM_Phosphatase"/>
</dbReference>
<keyword evidence="2" id="KW-1185">Reference proteome</keyword>
<evidence type="ECO:0000313" key="2">
    <source>
        <dbReference type="Proteomes" id="UP001301216"/>
    </source>
</evidence>
<name>A0ABT3QRU7_9HYPH</name>
<dbReference type="Gene3D" id="3.40.50.1240">
    <property type="entry name" value="Phosphoglycerate mutase-like"/>
    <property type="match status" value="1"/>
</dbReference>
<reference evidence="1 2" key="1">
    <citation type="submission" date="2022-11" db="EMBL/GenBank/DDBJ databases">
        <title>Brucella sp. YY2X, whole genome shotgun sequencing project.</title>
        <authorList>
            <person name="Yang Y."/>
        </authorList>
    </citation>
    <scope>NUCLEOTIDE SEQUENCE [LARGE SCALE GENOMIC DNA]</scope>
    <source>
        <strain evidence="1 2">YY2X</strain>
    </source>
</reference>
<dbReference type="Proteomes" id="UP001301216">
    <property type="component" value="Unassembled WGS sequence"/>
</dbReference>